<evidence type="ECO:0000259" key="2">
    <source>
        <dbReference type="Pfam" id="PF13349"/>
    </source>
</evidence>
<dbReference type="RefSeq" id="WP_311796344.1">
    <property type="nucleotide sequence ID" value="NZ_JARQAI010000001.1"/>
</dbReference>
<proteinExistence type="predicted"/>
<sequence length="564" mass="62618">MDERAKIIESIKKGILSPEEGLDLLEFIDHPKETTDSTVDEPAEKAELQLEQEVAVTVDESEASLTEMGGSLDEPAESLVEALEAPEKGMEPAVDVAEEAEPQVDIPEPLASDTQSKDSVASLIDEWENGLESSSAENDSIRPKITEFDEVLQTKIEALRAKKAEFRELNLEAELGILSAENEVLYNEMKIELKQQEEELELLKYERQALGEELFTTEKRDEAPKFFEVPDDFEEQSYRPMDRPQVQANDFGSRFGRIVSKAAKTVSETVGHEFDWQNVNQKLYGTAKTHFSHQFVFENNSARTIDIKLAKGKVVLKTWTDETIMDVKVEATVALLGKMEESDPLEAFLKRSQIEVNNAQILFHVPNKRVKAELTVYLPRRHYHELAIRLLNGDVLIDELRAKNVAINVTKGDLLIQQMDAAMLEITGTNNEIELRKGEVLDLFAETVTGTIISSTDSASAEYSLINGDIKLTVGNADLKKIVANSVNGDVKVALPQGTGIAGVAKTGSGTINYRLANYETVQERLGETQKILHFTRSAESAAEVAVSSKAGNIYLKDYDKGGR</sequence>
<comment type="caution">
    <text evidence="3">The sequence shown here is derived from an EMBL/GenBank/DDBJ whole genome shotgun (WGS) entry which is preliminary data.</text>
</comment>
<name>A0AAE4I050_9ENTE</name>
<evidence type="ECO:0000313" key="3">
    <source>
        <dbReference type="EMBL" id="MDT2735645.1"/>
    </source>
</evidence>
<dbReference type="Pfam" id="PF13349">
    <property type="entry name" value="DUF4097"/>
    <property type="match status" value="1"/>
</dbReference>
<organism evidence="3 4">
    <name type="scientific">Enterococcus pseudoavium</name>
    <dbReference type="NCBI Taxonomy" id="44007"/>
    <lineage>
        <taxon>Bacteria</taxon>
        <taxon>Bacillati</taxon>
        <taxon>Bacillota</taxon>
        <taxon>Bacilli</taxon>
        <taxon>Lactobacillales</taxon>
        <taxon>Enterococcaceae</taxon>
        <taxon>Enterococcus</taxon>
    </lineage>
</organism>
<evidence type="ECO:0000313" key="4">
    <source>
        <dbReference type="Proteomes" id="UP001180842"/>
    </source>
</evidence>
<dbReference type="InterPro" id="IPR058219">
    <property type="entry name" value="LiaX"/>
</dbReference>
<dbReference type="InterPro" id="IPR025164">
    <property type="entry name" value="Toastrack_DUF4097"/>
</dbReference>
<evidence type="ECO:0000256" key="1">
    <source>
        <dbReference type="SAM" id="Coils"/>
    </source>
</evidence>
<dbReference type="Proteomes" id="UP001180842">
    <property type="component" value="Unassembled WGS sequence"/>
</dbReference>
<keyword evidence="1" id="KW-0175">Coiled coil</keyword>
<dbReference type="EMBL" id="JARQAI010000001">
    <property type="protein sequence ID" value="MDT2735645.1"/>
    <property type="molecule type" value="Genomic_DNA"/>
</dbReference>
<protein>
    <submittedName>
        <fullName evidence="3">Daptomycin-sensing surface protein LiaX</fullName>
    </submittedName>
</protein>
<dbReference type="AlphaFoldDB" id="A0AAE4I050"/>
<accession>A0AAE4I050</accession>
<feature type="domain" description="DUF4097" evidence="2">
    <location>
        <begin position="358"/>
        <end position="555"/>
    </location>
</feature>
<dbReference type="NCBIfam" id="NF038025">
    <property type="entry name" value="dapto_LiaX"/>
    <property type="match status" value="1"/>
</dbReference>
<reference evidence="3" key="1">
    <citation type="submission" date="2023-03" db="EMBL/GenBank/DDBJ databases">
        <authorList>
            <person name="Shen W."/>
            <person name="Cai J."/>
        </authorList>
    </citation>
    <scope>NUCLEOTIDE SEQUENCE</scope>
    <source>
        <strain evidence="3">P69-2</strain>
    </source>
</reference>
<gene>
    <name evidence="3" type="primary">liaX</name>
    <name evidence="3" type="ORF">P7H00_00670</name>
</gene>
<feature type="coiled-coil region" evidence="1">
    <location>
        <begin position="179"/>
        <end position="213"/>
    </location>
</feature>